<dbReference type="GO" id="GO:0005737">
    <property type="term" value="C:cytoplasm"/>
    <property type="evidence" value="ECO:0007669"/>
    <property type="project" value="TreeGrafter"/>
</dbReference>
<dbReference type="PROSITE" id="PS51257">
    <property type="entry name" value="PROKAR_LIPOPROTEIN"/>
    <property type="match status" value="1"/>
</dbReference>
<dbReference type="InterPro" id="IPR043522">
    <property type="entry name" value="DDIAS"/>
</dbReference>
<evidence type="ECO:0000313" key="3">
    <source>
        <dbReference type="Proteomes" id="UP000274822"/>
    </source>
</evidence>
<keyword evidence="3" id="KW-1185">Reference proteome</keyword>
<feature type="region of interest" description="Disordered" evidence="1">
    <location>
        <begin position="216"/>
        <end position="240"/>
    </location>
</feature>
<dbReference type="PANTHER" id="PTHR35537:SF1">
    <property type="entry name" value="DNA DAMAGE-INDUCED APOPTOSIS SUPPRESSOR PROTEIN"/>
    <property type="match status" value="1"/>
</dbReference>
<evidence type="ECO:0000256" key="1">
    <source>
        <dbReference type="SAM" id="MobiDB-lite"/>
    </source>
</evidence>
<proteinExistence type="predicted"/>
<reference evidence="2 3" key="1">
    <citation type="journal article" date="2018" name="New Phytol.">
        <title>Phylogenomics of Endogonaceae and evolution of mycorrhizas within Mucoromycota.</title>
        <authorList>
            <person name="Chang Y."/>
            <person name="Desiro A."/>
            <person name="Na H."/>
            <person name="Sandor L."/>
            <person name="Lipzen A."/>
            <person name="Clum A."/>
            <person name="Barry K."/>
            <person name="Grigoriev I.V."/>
            <person name="Martin F.M."/>
            <person name="Stajich J.E."/>
            <person name="Smith M.E."/>
            <person name="Bonito G."/>
            <person name="Spatafora J.W."/>
        </authorList>
    </citation>
    <scope>NUCLEOTIDE SEQUENCE [LARGE SCALE GENOMIC DNA]</scope>
    <source>
        <strain evidence="2 3">AD002</strain>
    </source>
</reference>
<protein>
    <recommendedName>
        <fullName evidence="4">Replication factor A C-terminal domain-containing protein</fullName>
    </recommendedName>
</protein>
<organism evidence="2 3">
    <name type="scientific">Jimgerdemannia flammicorona</name>
    <dbReference type="NCBI Taxonomy" id="994334"/>
    <lineage>
        <taxon>Eukaryota</taxon>
        <taxon>Fungi</taxon>
        <taxon>Fungi incertae sedis</taxon>
        <taxon>Mucoromycota</taxon>
        <taxon>Mucoromycotina</taxon>
        <taxon>Endogonomycetes</taxon>
        <taxon>Endogonales</taxon>
        <taxon>Endogonaceae</taxon>
        <taxon>Jimgerdemannia</taxon>
    </lineage>
</organism>
<evidence type="ECO:0008006" key="4">
    <source>
        <dbReference type="Google" id="ProtNLM"/>
    </source>
</evidence>
<comment type="caution">
    <text evidence="2">The sequence shown here is derived from an EMBL/GenBank/DDBJ whole genome shotgun (WGS) entry which is preliminary data.</text>
</comment>
<dbReference type="Proteomes" id="UP000274822">
    <property type="component" value="Unassembled WGS sequence"/>
</dbReference>
<evidence type="ECO:0000313" key="2">
    <source>
        <dbReference type="EMBL" id="RUS35300.1"/>
    </source>
</evidence>
<dbReference type="GO" id="GO:0005634">
    <property type="term" value="C:nucleus"/>
    <property type="evidence" value="ECO:0007669"/>
    <property type="project" value="TreeGrafter"/>
</dbReference>
<gene>
    <name evidence="2" type="ORF">BC938DRAFT_472859</name>
</gene>
<accession>A0A433QZT5</accession>
<dbReference type="GO" id="GO:1902230">
    <property type="term" value="P:negative regulation of intrinsic apoptotic signaling pathway in response to DNA damage"/>
    <property type="evidence" value="ECO:0007669"/>
    <property type="project" value="InterPro"/>
</dbReference>
<dbReference type="PANTHER" id="PTHR35537">
    <property type="entry name" value="DNA DAMAGE-INDUCIBLE APOPTOSIS SUPPRESSOR PROTEIN DDIAS"/>
    <property type="match status" value="1"/>
</dbReference>
<name>A0A433QZT5_9FUNG</name>
<sequence length="303" mass="33873">MVRVLATVVRIAPLATFCYPSCSDCLASLNSALSCKKCLRLHKPQDVMYRYRVSLVISINAVARLLKVTIFGTGPLTELFGLPATEFQEHLNLICRTSPTLHTQKNLQQHVWDALECIMIGELYGFDLDAAWETAGHKVIPQESIVAKITPLQSPMVTVVDYLKRYTCVWEVKLSTQPCIANVDENRILEKSTAETHDNAVPENLGPDLLPSDFVAPVNPYPKDKGHASADSDDEYNKLQLSDFPDDDELLFETVSYTTQKNAAEPHMNSMSVERRASFHSGSELLQFDSAQEHTHTDSKYAI</sequence>
<dbReference type="EMBL" id="RBNJ01000145">
    <property type="protein sequence ID" value="RUS35300.1"/>
    <property type="molecule type" value="Genomic_DNA"/>
</dbReference>
<dbReference type="AlphaFoldDB" id="A0A433QZT5"/>